<dbReference type="Gene3D" id="1.10.287.1100">
    <property type="entry name" value="Sporulation inhibitor A"/>
    <property type="match status" value="1"/>
</dbReference>
<dbReference type="Proteomes" id="UP001469365">
    <property type="component" value="Unassembled WGS sequence"/>
</dbReference>
<organism evidence="1 2">
    <name type="scientific">Paenibacillus filicis</name>
    <dbReference type="NCBI Taxonomy" id="669464"/>
    <lineage>
        <taxon>Bacteria</taxon>
        <taxon>Bacillati</taxon>
        <taxon>Bacillota</taxon>
        <taxon>Bacilli</taxon>
        <taxon>Bacillales</taxon>
        <taxon>Paenibacillaceae</taxon>
        <taxon>Paenibacillus</taxon>
    </lineage>
</organism>
<name>A0ABU9DLS2_9BACL</name>
<evidence type="ECO:0000313" key="1">
    <source>
        <dbReference type="EMBL" id="MEK8129803.1"/>
    </source>
</evidence>
<proteinExistence type="predicted"/>
<keyword evidence="2" id="KW-1185">Reference proteome</keyword>
<dbReference type="RefSeq" id="WP_423227564.1">
    <property type="nucleotide sequence ID" value="NZ_JBBPCC010000011.1"/>
</dbReference>
<reference evidence="1 2" key="1">
    <citation type="submission" date="2024-04" db="EMBL/GenBank/DDBJ databases">
        <title>draft genome sequnece of Paenibacillus filicis.</title>
        <authorList>
            <person name="Kim D.-U."/>
        </authorList>
    </citation>
    <scope>NUCLEOTIDE SEQUENCE [LARGE SCALE GENOMIC DNA]</scope>
    <source>
        <strain evidence="1 2">KACC14197</strain>
    </source>
</reference>
<dbReference type="InterPro" id="IPR036916">
    <property type="entry name" value="Sda_sf"/>
</dbReference>
<dbReference type="InterPro" id="IPR015064">
    <property type="entry name" value="Sda"/>
</dbReference>
<dbReference type="EMBL" id="JBBPCC010000011">
    <property type="protein sequence ID" value="MEK8129803.1"/>
    <property type="molecule type" value="Genomic_DNA"/>
</dbReference>
<dbReference type="Pfam" id="PF08970">
    <property type="entry name" value="Sda"/>
    <property type="match status" value="1"/>
</dbReference>
<protein>
    <submittedName>
        <fullName evidence="1">Sporulation histidine kinase inhibitor Sda</fullName>
    </submittedName>
</protein>
<sequence length="54" mass="6250">MLKKLNDDLLMQIYIEALHYGLDKEFLMTLWEEITQRGLISPPDSVPSSRALDT</sequence>
<dbReference type="SUPFAM" id="SSF100985">
    <property type="entry name" value="Sporulation inhibitor Sda"/>
    <property type="match status" value="1"/>
</dbReference>
<evidence type="ECO:0000313" key="2">
    <source>
        <dbReference type="Proteomes" id="UP001469365"/>
    </source>
</evidence>
<accession>A0ABU9DLS2</accession>
<comment type="caution">
    <text evidence="1">The sequence shown here is derived from an EMBL/GenBank/DDBJ whole genome shotgun (WGS) entry which is preliminary data.</text>
</comment>
<dbReference type="GO" id="GO:0004860">
    <property type="term" value="F:protein kinase inhibitor activity"/>
    <property type="evidence" value="ECO:0007669"/>
    <property type="project" value="UniProtKB-KW"/>
</dbReference>
<keyword evidence="1" id="KW-0649">Protein kinase inhibitor</keyword>
<gene>
    <name evidence="1" type="primary">sda</name>
    <name evidence="1" type="ORF">WMW72_18015</name>
</gene>